<evidence type="ECO:0000313" key="2">
    <source>
        <dbReference type="EMBL" id="MDF9746492.1"/>
    </source>
</evidence>
<reference evidence="2" key="1">
    <citation type="submission" date="2022-06" db="EMBL/GenBank/DDBJ databases">
        <title>Natrinema sp. a new haloarchaeum isolate from saline soil.</title>
        <authorList>
            <person name="Strakova D."/>
            <person name="Galisteo C."/>
            <person name="Sanchez-Porro C."/>
            <person name="Ventosa A."/>
        </authorList>
    </citation>
    <scope>NUCLEOTIDE SEQUENCE</scope>
    <source>
        <strain evidence="2">S1CR25-10</strain>
    </source>
</reference>
<dbReference type="Proteomes" id="UP001154061">
    <property type="component" value="Unassembled WGS sequence"/>
</dbReference>
<dbReference type="AlphaFoldDB" id="A0A9Q4Q3R9"/>
<organism evidence="2 3">
    <name type="scientific">Natrinema salsiterrestre</name>
    <dbReference type="NCBI Taxonomy" id="2950540"/>
    <lineage>
        <taxon>Archaea</taxon>
        <taxon>Methanobacteriati</taxon>
        <taxon>Methanobacteriota</taxon>
        <taxon>Stenosarchaea group</taxon>
        <taxon>Halobacteria</taxon>
        <taxon>Halobacteriales</taxon>
        <taxon>Natrialbaceae</taxon>
        <taxon>Natrinema</taxon>
    </lineage>
</organism>
<comment type="caution">
    <text evidence="2">The sequence shown here is derived from an EMBL/GenBank/DDBJ whole genome shotgun (WGS) entry which is preliminary data.</text>
</comment>
<protein>
    <submittedName>
        <fullName evidence="2">Uncharacterized protein</fullName>
    </submittedName>
</protein>
<proteinExistence type="predicted"/>
<gene>
    <name evidence="2" type="ORF">NDI89_12955</name>
</gene>
<dbReference type="EMBL" id="JAMQOT010000004">
    <property type="protein sequence ID" value="MDF9746492.1"/>
    <property type="molecule type" value="Genomic_DNA"/>
</dbReference>
<dbReference type="RefSeq" id="WP_277522037.1">
    <property type="nucleotide sequence ID" value="NZ_JAMQOT010000004.1"/>
</dbReference>
<keyword evidence="3" id="KW-1185">Reference proteome</keyword>
<sequence>MPDSTRVHTVTLLVVLVVMTAGCGGLVDDGTDSTANDANESELLPGLTEEGVTDSYLLLSAHYDAFDHESYRSSRETVVRDEAGTVVERETQTVVAAPTGSPARVERTVSGNGTETVIDDHWIDTELPIVRTTESGTVTYTADSTRSIEPAPPIPLEEAYDAVETVTVENGSDERYRLEGHTDRLGRYENVSFTLALAEDGHLAGYTLEGELTADGDRRFVTEEFTQEITAVEPSEPAWLEEGRDEIEERVNSSTTD</sequence>
<name>A0A9Q4Q3R9_9EURY</name>
<evidence type="ECO:0000256" key="1">
    <source>
        <dbReference type="SAM" id="MobiDB-lite"/>
    </source>
</evidence>
<feature type="region of interest" description="Disordered" evidence="1">
    <location>
        <begin position="233"/>
        <end position="257"/>
    </location>
</feature>
<accession>A0A9Q4Q3R9</accession>
<evidence type="ECO:0000313" key="3">
    <source>
        <dbReference type="Proteomes" id="UP001154061"/>
    </source>
</evidence>
<dbReference type="PROSITE" id="PS51257">
    <property type="entry name" value="PROKAR_LIPOPROTEIN"/>
    <property type="match status" value="1"/>
</dbReference>